<dbReference type="GO" id="GO:0016787">
    <property type="term" value="F:hydrolase activity"/>
    <property type="evidence" value="ECO:0007669"/>
    <property type="project" value="UniProtKB-KW"/>
</dbReference>
<evidence type="ECO:0000256" key="1">
    <source>
        <dbReference type="ARBA" id="ARBA00022801"/>
    </source>
</evidence>
<proteinExistence type="predicted"/>
<evidence type="ECO:0000313" key="4">
    <source>
        <dbReference type="Proteomes" id="UP000252586"/>
    </source>
</evidence>
<organism evidence="3 4">
    <name type="scientific">Nocardia puris</name>
    <dbReference type="NCBI Taxonomy" id="208602"/>
    <lineage>
        <taxon>Bacteria</taxon>
        <taxon>Bacillati</taxon>
        <taxon>Actinomycetota</taxon>
        <taxon>Actinomycetes</taxon>
        <taxon>Mycobacteriales</taxon>
        <taxon>Nocardiaceae</taxon>
        <taxon>Nocardia</taxon>
    </lineage>
</organism>
<dbReference type="PANTHER" id="PTHR48081">
    <property type="entry name" value="AB HYDROLASE SUPERFAMILY PROTEIN C4A8.06C"/>
    <property type="match status" value="1"/>
</dbReference>
<name>A0A366D0P7_9NOCA</name>
<accession>A0A366D0P7</accession>
<dbReference type="RefSeq" id="WP_198161773.1">
    <property type="nucleotide sequence ID" value="NZ_CP107943.1"/>
</dbReference>
<dbReference type="Pfam" id="PF07859">
    <property type="entry name" value="Abhydrolase_3"/>
    <property type="match status" value="1"/>
</dbReference>
<dbReference type="InterPro" id="IPR050300">
    <property type="entry name" value="GDXG_lipolytic_enzyme"/>
</dbReference>
<keyword evidence="4" id="KW-1185">Reference proteome</keyword>
<comment type="caution">
    <text evidence="3">The sequence shown here is derived from an EMBL/GenBank/DDBJ whole genome shotgun (WGS) entry which is preliminary data.</text>
</comment>
<dbReference type="InterPro" id="IPR013094">
    <property type="entry name" value="AB_hydrolase_3"/>
</dbReference>
<dbReference type="SUPFAM" id="SSF53474">
    <property type="entry name" value="alpha/beta-Hydrolases"/>
    <property type="match status" value="1"/>
</dbReference>
<protein>
    <submittedName>
        <fullName evidence="3">Acetyl esterase</fullName>
    </submittedName>
</protein>
<dbReference type="Proteomes" id="UP000252586">
    <property type="component" value="Unassembled WGS sequence"/>
</dbReference>
<dbReference type="EMBL" id="QNRE01000018">
    <property type="protein sequence ID" value="RBO83642.1"/>
    <property type="molecule type" value="Genomic_DNA"/>
</dbReference>
<dbReference type="Gene3D" id="3.40.50.1820">
    <property type="entry name" value="alpha/beta hydrolase"/>
    <property type="match status" value="1"/>
</dbReference>
<gene>
    <name evidence="3" type="ORF">DFR74_11866</name>
</gene>
<dbReference type="InterPro" id="IPR029058">
    <property type="entry name" value="AB_hydrolase_fold"/>
</dbReference>
<dbReference type="STRING" id="1210090.GCA_001613185_04173"/>
<sequence>MDVRAALLGNMPVPVKTVTVGGALRLPERVRRVLAGPPARIDGQEHDLDVQLVTRLQRLSGVRVLGEPLARSRVNADENAAVTGGELAGPVETSEFVIPVGDHDVPATLYAPPGLPEDAGLLVFYHGGGFCVGSRKSHDPVARFLAVHAGVRVLSVEYRLAPENPFPAAVEDAVAAFGYAIAKASDLGADPARIAVGGDSAGGNLAAVVAQHTAQGPGPAPAFQLLIYPTTDQTGEHRSRSLFAEGFFLTREHTRWATANYVPQGVDLTDPRLSPLFGDVTGVAPAYVATAGFDPLRDEGDAYAEKLSAAGIPVSHRRFTDLPHGYLNFLGVGSRPYVATLDAAHALRDGLAARL</sequence>
<dbReference type="AlphaFoldDB" id="A0A366D0P7"/>
<feature type="domain" description="Alpha/beta hydrolase fold-3" evidence="2">
    <location>
        <begin position="122"/>
        <end position="327"/>
    </location>
</feature>
<evidence type="ECO:0000313" key="3">
    <source>
        <dbReference type="EMBL" id="RBO83642.1"/>
    </source>
</evidence>
<reference evidence="3 4" key="1">
    <citation type="submission" date="2018-06" db="EMBL/GenBank/DDBJ databases">
        <title>Genomic Encyclopedia of Type Strains, Phase IV (KMG-IV): sequencing the most valuable type-strain genomes for metagenomic binning, comparative biology and taxonomic classification.</title>
        <authorList>
            <person name="Goeker M."/>
        </authorList>
    </citation>
    <scope>NUCLEOTIDE SEQUENCE [LARGE SCALE GENOMIC DNA]</scope>
    <source>
        <strain evidence="3 4">DSM 44599</strain>
    </source>
</reference>
<dbReference type="PANTHER" id="PTHR48081:SF8">
    <property type="entry name" value="ALPHA_BETA HYDROLASE FOLD-3 DOMAIN-CONTAINING PROTEIN-RELATED"/>
    <property type="match status" value="1"/>
</dbReference>
<evidence type="ECO:0000259" key="2">
    <source>
        <dbReference type="Pfam" id="PF07859"/>
    </source>
</evidence>
<keyword evidence="1" id="KW-0378">Hydrolase</keyword>